<dbReference type="PROSITE" id="PS00446">
    <property type="entry name" value="RNA_POL_D_30KD"/>
    <property type="match status" value="1"/>
</dbReference>
<dbReference type="InterPro" id="IPR022842">
    <property type="entry name" value="RNAP_Rpo3/Rpb3/RPAC1"/>
</dbReference>
<dbReference type="HAMAP" id="MF_00320">
    <property type="entry name" value="RNApol_arch_Rpo3"/>
    <property type="match status" value="1"/>
</dbReference>
<reference evidence="9" key="1">
    <citation type="submission" date="2021-03" db="EMBL/GenBank/DDBJ databases">
        <title>Evolutionary innovations through gain and loss of genes in the ectomycorrhizal Boletales.</title>
        <authorList>
            <person name="Wu G."/>
            <person name="Miyauchi S."/>
            <person name="Morin E."/>
            <person name="Yang Z.-L."/>
            <person name="Xu J."/>
            <person name="Martin F.M."/>
        </authorList>
    </citation>
    <scope>NUCLEOTIDE SEQUENCE</scope>
    <source>
        <strain evidence="9">BR01</strain>
    </source>
</reference>
<dbReference type="SUPFAM" id="SSF55257">
    <property type="entry name" value="RBP11-like subunits of RNA polymerase"/>
    <property type="match status" value="1"/>
</dbReference>
<dbReference type="Gene3D" id="2.170.120.12">
    <property type="entry name" value="DNA-directed RNA polymerase, insert domain"/>
    <property type="match status" value="1"/>
</dbReference>
<dbReference type="AlphaFoldDB" id="A0A8I2YI69"/>
<keyword evidence="4" id="KW-0539">Nucleus</keyword>
<dbReference type="GO" id="GO:0046983">
    <property type="term" value="F:protein dimerization activity"/>
    <property type="evidence" value="ECO:0007669"/>
    <property type="project" value="InterPro"/>
</dbReference>
<dbReference type="InterPro" id="IPR011262">
    <property type="entry name" value="DNA-dir_RNA_pol_insert"/>
</dbReference>
<feature type="compositionally biased region" description="Low complexity" evidence="7">
    <location>
        <begin position="329"/>
        <end position="342"/>
    </location>
</feature>
<evidence type="ECO:0000256" key="7">
    <source>
        <dbReference type="SAM" id="MobiDB-lite"/>
    </source>
</evidence>
<dbReference type="Gene3D" id="3.30.1360.10">
    <property type="entry name" value="RNA polymerase, RBP11-like subunit"/>
    <property type="match status" value="1"/>
</dbReference>
<comment type="caution">
    <text evidence="9">The sequence shown here is derived from an EMBL/GenBank/DDBJ whole genome shotgun (WGS) entry which is preliminary data.</text>
</comment>
<evidence type="ECO:0000256" key="5">
    <source>
        <dbReference type="ARBA" id="ARBA00025804"/>
    </source>
</evidence>
<dbReference type="Pfam" id="PF01000">
    <property type="entry name" value="RNA_pol_A_bac"/>
    <property type="match status" value="1"/>
</dbReference>
<dbReference type="InterPro" id="IPR011263">
    <property type="entry name" value="DNA-dir_RNA_pol_RpoA/D/Rpb3"/>
</dbReference>
<dbReference type="GO" id="GO:0005665">
    <property type="term" value="C:RNA polymerase II, core complex"/>
    <property type="evidence" value="ECO:0007669"/>
    <property type="project" value="TreeGrafter"/>
</dbReference>
<dbReference type="InterPro" id="IPR050518">
    <property type="entry name" value="Rpo3/RPB3_RNA_Pol_subunit"/>
</dbReference>
<evidence type="ECO:0000259" key="8">
    <source>
        <dbReference type="SMART" id="SM00662"/>
    </source>
</evidence>
<dbReference type="OrthoDB" id="270173at2759"/>
<dbReference type="GO" id="GO:0006366">
    <property type="term" value="P:transcription by RNA polymerase II"/>
    <property type="evidence" value="ECO:0007669"/>
    <property type="project" value="TreeGrafter"/>
</dbReference>
<dbReference type="InterPro" id="IPR036603">
    <property type="entry name" value="RBP11-like"/>
</dbReference>
<protein>
    <recommendedName>
        <fullName evidence="6">DNA-directed RNA polymerase II subunit RPB3</fullName>
    </recommendedName>
</protein>
<dbReference type="InterPro" id="IPR001514">
    <property type="entry name" value="DNA-dir_RNA_pol_30-40kDasu_CS"/>
</dbReference>
<gene>
    <name evidence="9" type="ORF">JVT61DRAFT_7755</name>
</gene>
<comment type="similarity">
    <text evidence="5">Belongs to the archaeal Rpo3/eukaryotic RPB3 RNA polymerase subunit family.</text>
</comment>
<evidence type="ECO:0000256" key="3">
    <source>
        <dbReference type="ARBA" id="ARBA00023163"/>
    </source>
</evidence>
<dbReference type="PANTHER" id="PTHR11800">
    <property type="entry name" value="DNA-DIRECTED RNA POLYMERASE"/>
    <property type="match status" value="1"/>
</dbReference>
<dbReference type="Proteomes" id="UP000683000">
    <property type="component" value="Unassembled WGS sequence"/>
</dbReference>
<organism evidence="9 10">
    <name type="scientific">Boletus reticuloceps</name>
    <dbReference type="NCBI Taxonomy" id="495285"/>
    <lineage>
        <taxon>Eukaryota</taxon>
        <taxon>Fungi</taxon>
        <taxon>Dikarya</taxon>
        <taxon>Basidiomycota</taxon>
        <taxon>Agaricomycotina</taxon>
        <taxon>Agaricomycetes</taxon>
        <taxon>Agaricomycetidae</taxon>
        <taxon>Boletales</taxon>
        <taxon>Boletineae</taxon>
        <taxon>Boletaceae</taxon>
        <taxon>Boletoideae</taxon>
        <taxon>Boletus</taxon>
    </lineage>
</organism>
<dbReference type="InterPro" id="IPR036643">
    <property type="entry name" value="RNApol_insert_sf"/>
</dbReference>
<feature type="compositionally biased region" description="Gly residues" evidence="7">
    <location>
        <begin position="366"/>
        <end position="382"/>
    </location>
</feature>
<keyword evidence="10" id="KW-1185">Reference proteome</keyword>
<dbReference type="Pfam" id="PF01193">
    <property type="entry name" value="RNA_pol_L"/>
    <property type="match status" value="1"/>
</dbReference>
<feature type="region of interest" description="Disordered" evidence="7">
    <location>
        <begin position="327"/>
        <end position="421"/>
    </location>
</feature>
<dbReference type="EMBL" id="JAGFBS010000028">
    <property type="protein sequence ID" value="KAG6372315.1"/>
    <property type="molecule type" value="Genomic_DNA"/>
</dbReference>
<dbReference type="GO" id="GO:0003677">
    <property type="term" value="F:DNA binding"/>
    <property type="evidence" value="ECO:0007669"/>
    <property type="project" value="InterPro"/>
</dbReference>
<feature type="compositionally biased region" description="Polar residues" evidence="7">
    <location>
        <begin position="383"/>
        <end position="403"/>
    </location>
</feature>
<dbReference type="SMART" id="SM00662">
    <property type="entry name" value="RPOLD"/>
    <property type="match status" value="1"/>
</dbReference>
<comment type="subcellular location">
    <subcellularLocation>
        <location evidence="1">Nucleus</location>
    </subcellularLocation>
</comment>
<feature type="domain" description="DNA-directed RNA polymerase RpoA/D/Rpb3-type" evidence="8">
    <location>
        <begin position="19"/>
        <end position="282"/>
    </location>
</feature>
<dbReference type="FunFam" id="2.170.120.12:FF:000002">
    <property type="entry name" value="DNA-directed RNA polymerase II subunit RPB3"/>
    <property type="match status" value="1"/>
</dbReference>
<dbReference type="SUPFAM" id="SSF56553">
    <property type="entry name" value="Insert subdomain of RNA polymerase alpha subunit"/>
    <property type="match status" value="1"/>
</dbReference>
<evidence type="ECO:0000313" key="9">
    <source>
        <dbReference type="EMBL" id="KAG6372315.1"/>
    </source>
</evidence>
<name>A0A8I2YI69_9AGAM</name>
<dbReference type="GO" id="GO:0003899">
    <property type="term" value="F:DNA-directed RNA polymerase activity"/>
    <property type="evidence" value="ECO:0007669"/>
    <property type="project" value="InterPro"/>
</dbReference>
<dbReference type="CDD" id="cd07031">
    <property type="entry name" value="RNAP_II_RPB3"/>
    <property type="match status" value="1"/>
</dbReference>
<sequence length="491" mass="52576">MQSLEDEPVVRIQELKKDRVNFVLENVDLAFANSIRRVVMADIPTVAIDIVEIHSNTSVLPDEFIAHRLGMIPLNSANCDEGMRYTRDCTCLEGCKYCAIELRLDVMCNDNRTMEVTSNHLEVVEFTSSAGPQDIITDGEELTKRGEAFGYPVGKNDPSAPPILICKIRKGQELHLRCVAKKGIAKEHAKWSPCSAVAFEYDPYNRLRHTTYWYEADERAEWPVGENAKEEEPPRDDEIFDFNAKPRKFYLEVETDGSLGPQEVIMKGLAELQTKLANLILGLKPPSDMDVSGEMDSTVNGTGAGWSNPAASAAGYASPAAGGWGGAASWGSGTSPAQNSSGTTGGWGGAASWGGGTSPAQNSSGTAGGWGGTPAANSGGGSSWSTSPAPNAWGASTSPSSGGNERLGRPAGMGKSEPTGQWMEPVTYGCNLCARFRLTKVKMVPSNVTEAFDITSRQPVIRPSNLELEGVSAPCIAEAPEMKSRNGFQRS</sequence>
<keyword evidence="2 9" id="KW-0240">DNA-directed RNA polymerase</keyword>
<accession>A0A8I2YI69</accession>
<evidence type="ECO:0000313" key="10">
    <source>
        <dbReference type="Proteomes" id="UP000683000"/>
    </source>
</evidence>
<dbReference type="PANTHER" id="PTHR11800:SF2">
    <property type="entry name" value="DNA-DIRECTED RNA POLYMERASE II SUBUNIT RPB3"/>
    <property type="match status" value="1"/>
</dbReference>
<evidence type="ECO:0000256" key="4">
    <source>
        <dbReference type="ARBA" id="ARBA00023242"/>
    </source>
</evidence>
<proteinExistence type="inferred from homology"/>
<evidence type="ECO:0000256" key="2">
    <source>
        <dbReference type="ARBA" id="ARBA00022478"/>
    </source>
</evidence>
<evidence type="ECO:0000256" key="1">
    <source>
        <dbReference type="ARBA" id="ARBA00004123"/>
    </source>
</evidence>
<feature type="compositionally biased region" description="Gly residues" evidence="7">
    <location>
        <begin position="343"/>
        <end position="357"/>
    </location>
</feature>
<evidence type="ECO:0000256" key="6">
    <source>
        <dbReference type="ARBA" id="ARBA00072506"/>
    </source>
</evidence>
<keyword evidence="3" id="KW-0804">Transcription</keyword>